<dbReference type="EMBL" id="JAPWTJ010000465">
    <property type="protein sequence ID" value="KAJ8978185.1"/>
    <property type="molecule type" value="Genomic_DNA"/>
</dbReference>
<dbReference type="InterPro" id="IPR012337">
    <property type="entry name" value="RNaseH-like_sf"/>
</dbReference>
<comment type="caution">
    <text evidence="1">The sequence shown here is derived from an EMBL/GenBank/DDBJ whole genome shotgun (WGS) entry which is preliminary data.</text>
</comment>
<protein>
    <recommendedName>
        <fullName evidence="3">DUF659 domain-containing protein</fullName>
    </recommendedName>
</protein>
<organism evidence="1 2">
    <name type="scientific">Molorchus minor</name>
    <dbReference type="NCBI Taxonomy" id="1323400"/>
    <lineage>
        <taxon>Eukaryota</taxon>
        <taxon>Metazoa</taxon>
        <taxon>Ecdysozoa</taxon>
        <taxon>Arthropoda</taxon>
        <taxon>Hexapoda</taxon>
        <taxon>Insecta</taxon>
        <taxon>Pterygota</taxon>
        <taxon>Neoptera</taxon>
        <taxon>Endopterygota</taxon>
        <taxon>Coleoptera</taxon>
        <taxon>Polyphaga</taxon>
        <taxon>Cucujiformia</taxon>
        <taxon>Chrysomeloidea</taxon>
        <taxon>Cerambycidae</taxon>
        <taxon>Lamiinae</taxon>
        <taxon>Monochamini</taxon>
        <taxon>Molorchus</taxon>
    </lineage>
</organism>
<sequence length="276" mass="32239">MPPSRFPLLAYRVRKFIHEYPDLRYNACKRLQQCTGETIKELVKTTLQQFEISAGQVLMLVTDGAAYMHLAGRLLQQSVYPQLTHVTCILHTLHLVADTVRKCYPQFNSREAECIKKSQEQFQNQQVYEDLQIIRDNYTVLGDAIKQFQNTSLSFVESVRLIDQLQTKLQTLSDTIGITVKEKMETLLSKNPGLARLRNLYNNPVPEDLLTEFKEYFAHAPITSIDVERSFSLYKNIFTPRRTSFQERTVETHLMLQMFHSFRIKMYQPNTINVHK</sequence>
<gene>
    <name evidence="1" type="ORF">NQ317_007988</name>
</gene>
<keyword evidence="2" id="KW-1185">Reference proteome</keyword>
<accession>A0ABQ9JL21</accession>
<proteinExistence type="predicted"/>
<dbReference type="Proteomes" id="UP001162164">
    <property type="component" value="Unassembled WGS sequence"/>
</dbReference>
<evidence type="ECO:0000313" key="1">
    <source>
        <dbReference type="EMBL" id="KAJ8978185.1"/>
    </source>
</evidence>
<name>A0ABQ9JL21_9CUCU</name>
<reference evidence="1" key="1">
    <citation type="journal article" date="2023" name="Insect Mol. Biol.">
        <title>Genome sequencing provides insights into the evolution of gene families encoding plant cell wall-degrading enzymes in longhorned beetles.</title>
        <authorList>
            <person name="Shin N.R."/>
            <person name="Okamura Y."/>
            <person name="Kirsch R."/>
            <person name="Pauchet Y."/>
        </authorList>
    </citation>
    <scope>NUCLEOTIDE SEQUENCE</scope>
    <source>
        <strain evidence="1">MMC_N1</strain>
    </source>
</reference>
<dbReference type="SUPFAM" id="SSF53098">
    <property type="entry name" value="Ribonuclease H-like"/>
    <property type="match status" value="1"/>
</dbReference>
<evidence type="ECO:0008006" key="3">
    <source>
        <dbReference type="Google" id="ProtNLM"/>
    </source>
</evidence>
<evidence type="ECO:0000313" key="2">
    <source>
        <dbReference type="Proteomes" id="UP001162164"/>
    </source>
</evidence>